<gene>
    <name evidence="2" type="ORF">LSG31_01505</name>
</gene>
<dbReference type="RefSeq" id="WP_347437679.1">
    <property type="nucleotide sequence ID" value="NZ_CP089291.1"/>
</dbReference>
<evidence type="ECO:0000313" key="3">
    <source>
        <dbReference type="Proteomes" id="UP000830167"/>
    </source>
</evidence>
<feature type="domain" description="Copper amine oxidase-like N-terminal" evidence="1">
    <location>
        <begin position="21"/>
        <end position="113"/>
    </location>
</feature>
<proteinExistence type="predicted"/>
<dbReference type="Pfam" id="PF07833">
    <property type="entry name" value="Cu_amine_oxidN1"/>
    <property type="match status" value="1"/>
</dbReference>
<dbReference type="EMBL" id="CP089291">
    <property type="protein sequence ID" value="UOF90985.1"/>
    <property type="molecule type" value="Genomic_DNA"/>
</dbReference>
<protein>
    <recommendedName>
        <fullName evidence="1">Copper amine oxidase-like N-terminal domain-containing protein</fullName>
    </recommendedName>
</protein>
<evidence type="ECO:0000313" key="2">
    <source>
        <dbReference type="EMBL" id="UOF90985.1"/>
    </source>
</evidence>
<reference evidence="2" key="1">
    <citation type="submission" date="2021-12" db="EMBL/GenBank/DDBJ databases">
        <title>Alicyclobacillaceae gen. nov., sp. nov., isolated from chalcocite enrichment system.</title>
        <authorList>
            <person name="Jiang Z."/>
        </authorList>
    </citation>
    <scope>NUCLEOTIDE SEQUENCE</scope>
    <source>
        <strain evidence="2">MYW30-H2</strain>
    </source>
</reference>
<name>A0ABY4CKE4_9BACL</name>
<organism evidence="2 3">
    <name type="scientific">Fodinisporobacter ferrooxydans</name>
    <dbReference type="NCBI Taxonomy" id="2901836"/>
    <lineage>
        <taxon>Bacteria</taxon>
        <taxon>Bacillati</taxon>
        <taxon>Bacillota</taxon>
        <taxon>Bacilli</taxon>
        <taxon>Bacillales</taxon>
        <taxon>Alicyclobacillaceae</taxon>
        <taxon>Fodinisporobacter</taxon>
    </lineage>
</organism>
<dbReference type="Proteomes" id="UP000830167">
    <property type="component" value="Chromosome"/>
</dbReference>
<accession>A0ABY4CKE4</accession>
<dbReference type="InterPro" id="IPR012854">
    <property type="entry name" value="Cu_amine_oxidase-like_N"/>
</dbReference>
<sequence>MRNTTVIVKNPFKVNPTDPDQVTVDLAVPAQYIDGQIYVPIRSIIDAANNLYGFGTVFKWFPIQQELNFDYGVNYDFQTGKDTYTWYTQTSKLPGEIRIYHGELMVPVYDTTQPQYRYVGWSSTWDAQNRVLTLNIGYPETPMA</sequence>
<keyword evidence="3" id="KW-1185">Reference proteome</keyword>
<evidence type="ECO:0000259" key="1">
    <source>
        <dbReference type="Pfam" id="PF07833"/>
    </source>
</evidence>